<organism evidence="1 2">
    <name type="scientific">Mucuna pruriens</name>
    <name type="common">Velvet bean</name>
    <name type="synonym">Dolichos pruriens</name>
    <dbReference type="NCBI Taxonomy" id="157652"/>
    <lineage>
        <taxon>Eukaryota</taxon>
        <taxon>Viridiplantae</taxon>
        <taxon>Streptophyta</taxon>
        <taxon>Embryophyta</taxon>
        <taxon>Tracheophyta</taxon>
        <taxon>Spermatophyta</taxon>
        <taxon>Magnoliopsida</taxon>
        <taxon>eudicotyledons</taxon>
        <taxon>Gunneridae</taxon>
        <taxon>Pentapetalae</taxon>
        <taxon>rosids</taxon>
        <taxon>fabids</taxon>
        <taxon>Fabales</taxon>
        <taxon>Fabaceae</taxon>
        <taxon>Papilionoideae</taxon>
        <taxon>50 kb inversion clade</taxon>
        <taxon>NPAAA clade</taxon>
        <taxon>indigoferoid/millettioid clade</taxon>
        <taxon>Phaseoleae</taxon>
        <taxon>Mucuna</taxon>
    </lineage>
</organism>
<dbReference type="EMBL" id="QJKJ01002753">
    <property type="protein sequence ID" value="RDY01508.1"/>
    <property type="molecule type" value="Genomic_DNA"/>
</dbReference>
<reference evidence="1" key="1">
    <citation type="submission" date="2018-05" db="EMBL/GenBank/DDBJ databases">
        <title>Draft genome of Mucuna pruriens seed.</title>
        <authorList>
            <person name="Nnadi N.E."/>
            <person name="Vos R."/>
            <person name="Hasami M.H."/>
            <person name="Devisetty U.K."/>
            <person name="Aguiy J.C."/>
        </authorList>
    </citation>
    <scope>NUCLEOTIDE SEQUENCE [LARGE SCALE GENOMIC DNA]</scope>
    <source>
        <strain evidence="1">JCA_2017</strain>
    </source>
</reference>
<evidence type="ECO:0000313" key="2">
    <source>
        <dbReference type="Proteomes" id="UP000257109"/>
    </source>
</evidence>
<dbReference type="PANTHER" id="PTHR33067">
    <property type="entry name" value="RNA-DIRECTED DNA POLYMERASE-RELATED"/>
    <property type="match status" value="1"/>
</dbReference>
<sequence>MLKQLYVNIRFVKALQQMPTYAKFLKDIPSIRRKLVYKKLYGKLKDLGSFCIPYLIENIKFDRCLCDHGARVSLMPLFMCNKLDMGKLKPTTMSI</sequence>
<keyword evidence="2" id="KW-1185">Reference proteome</keyword>
<comment type="caution">
    <text evidence="1">The sequence shown here is derived from an EMBL/GenBank/DDBJ whole genome shotgun (WGS) entry which is preliminary data.</text>
</comment>
<dbReference type="OrthoDB" id="778454at2759"/>
<proteinExistence type="predicted"/>
<evidence type="ECO:0000313" key="1">
    <source>
        <dbReference type="EMBL" id="RDY01508.1"/>
    </source>
</evidence>
<gene>
    <name evidence="1" type="ORF">CR513_15156</name>
</gene>
<dbReference type="PANTHER" id="PTHR33067:SF31">
    <property type="entry name" value="RNA-DIRECTED DNA POLYMERASE"/>
    <property type="match status" value="1"/>
</dbReference>
<dbReference type="Proteomes" id="UP000257109">
    <property type="component" value="Unassembled WGS sequence"/>
</dbReference>
<feature type="non-terminal residue" evidence="1">
    <location>
        <position position="1"/>
    </location>
</feature>
<accession>A0A371HFE8</accession>
<dbReference type="AlphaFoldDB" id="A0A371HFE8"/>
<protein>
    <submittedName>
        <fullName evidence="1">Uncharacterized protein</fullName>
    </submittedName>
</protein>
<name>A0A371HFE8_MUCPR</name>